<sequence>MSEIGPGSLDLAAAVLAHRRSAEELAVEDATSARRRNAVKTAALLVLPIFWVASQIFGTSRQISPPK</sequence>
<dbReference type="EMBL" id="CP029553">
    <property type="protein sequence ID" value="AWN45074.1"/>
    <property type="molecule type" value="Genomic_DNA"/>
</dbReference>
<evidence type="ECO:0000313" key="1">
    <source>
        <dbReference type="EMBL" id="AWN45074.1"/>
    </source>
</evidence>
<gene>
    <name evidence="1" type="ORF">DK419_00945</name>
</gene>
<proteinExistence type="predicted"/>
<accession>A0A2U8WFR9</accession>
<dbReference type="KEGG" id="mtea:DK419_00945"/>
<protein>
    <submittedName>
        <fullName evidence="1">Uncharacterized protein</fullName>
    </submittedName>
</protein>
<keyword evidence="2" id="KW-1185">Reference proteome</keyword>
<name>A0A2U8WFR9_9HYPH</name>
<evidence type="ECO:0000313" key="2">
    <source>
        <dbReference type="Proteomes" id="UP000245444"/>
    </source>
</evidence>
<reference evidence="1 2" key="1">
    <citation type="submission" date="2018-05" db="EMBL/GenBank/DDBJ databases">
        <title>Complete Genome Sequence of Methylobacterium sp. 17Sr1-28.</title>
        <authorList>
            <person name="Srinivasan S."/>
        </authorList>
    </citation>
    <scope>NUCLEOTIDE SEQUENCE [LARGE SCALE GENOMIC DNA]</scope>
    <source>
        <strain evidence="1 2">17Sr1-28</strain>
    </source>
</reference>
<dbReference type="AlphaFoldDB" id="A0A2U8WFR9"/>
<organism evidence="1 2">
    <name type="scientific">Methylobacterium terrae</name>
    <dbReference type="NCBI Taxonomy" id="2202827"/>
    <lineage>
        <taxon>Bacteria</taxon>
        <taxon>Pseudomonadati</taxon>
        <taxon>Pseudomonadota</taxon>
        <taxon>Alphaproteobacteria</taxon>
        <taxon>Hyphomicrobiales</taxon>
        <taxon>Methylobacteriaceae</taxon>
        <taxon>Methylobacterium</taxon>
    </lineage>
</organism>
<dbReference type="Proteomes" id="UP000245444">
    <property type="component" value="Chromosome"/>
</dbReference>